<evidence type="ECO:0000313" key="11">
    <source>
        <dbReference type="Proteomes" id="UP000007264"/>
    </source>
</evidence>
<evidence type="ECO:0000313" key="10">
    <source>
        <dbReference type="EMBL" id="EIE20518.1"/>
    </source>
</evidence>
<evidence type="ECO:0000259" key="9">
    <source>
        <dbReference type="PROSITE" id="PS50127"/>
    </source>
</evidence>
<keyword evidence="11" id="KW-1185">Reference proteome</keyword>
<keyword evidence="3 7" id="KW-0547">Nucleotide-binding</keyword>
<dbReference type="Proteomes" id="UP000007264">
    <property type="component" value="Unassembled WGS sequence"/>
</dbReference>
<comment type="caution">
    <text evidence="10">The sequence shown here is derived from an EMBL/GenBank/DDBJ whole genome shotgun (WGS) entry which is preliminary data.</text>
</comment>
<dbReference type="GO" id="GO:0061631">
    <property type="term" value="F:ubiquitin conjugating enzyme activity"/>
    <property type="evidence" value="ECO:0007669"/>
    <property type="project" value="UniProtKB-EC"/>
</dbReference>
<dbReference type="SUPFAM" id="SSF54495">
    <property type="entry name" value="UBC-like"/>
    <property type="match status" value="1"/>
</dbReference>
<dbReference type="SMART" id="SM00212">
    <property type="entry name" value="UBCc"/>
    <property type="match status" value="1"/>
</dbReference>
<feature type="region of interest" description="Disordered" evidence="8">
    <location>
        <begin position="156"/>
        <end position="216"/>
    </location>
</feature>
<dbReference type="CDD" id="cd23804">
    <property type="entry name" value="UBCc_UBE2S"/>
    <property type="match status" value="1"/>
</dbReference>
<dbReference type="RefSeq" id="XP_005645062.1">
    <property type="nucleotide sequence ID" value="XM_005645005.1"/>
</dbReference>
<organism evidence="10 11">
    <name type="scientific">Coccomyxa subellipsoidea (strain C-169)</name>
    <name type="common">Green microalga</name>
    <dbReference type="NCBI Taxonomy" id="574566"/>
    <lineage>
        <taxon>Eukaryota</taxon>
        <taxon>Viridiplantae</taxon>
        <taxon>Chlorophyta</taxon>
        <taxon>core chlorophytes</taxon>
        <taxon>Trebouxiophyceae</taxon>
        <taxon>Trebouxiophyceae incertae sedis</taxon>
        <taxon>Coccomyxaceae</taxon>
        <taxon>Coccomyxa</taxon>
        <taxon>Coccomyxa subellipsoidea</taxon>
    </lineage>
</organism>
<keyword evidence="5 7" id="KW-0067">ATP-binding</keyword>
<dbReference type="PROSITE" id="PS50127">
    <property type="entry name" value="UBC_2"/>
    <property type="match status" value="1"/>
</dbReference>
<evidence type="ECO:0000256" key="2">
    <source>
        <dbReference type="ARBA" id="ARBA00022679"/>
    </source>
</evidence>
<dbReference type="GO" id="GO:0005524">
    <property type="term" value="F:ATP binding"/>
    <property type="evidence" value="ECO:0007669"/>
    <property type="project" value="UniProtKB-UniRule"/>
</dbReference>
<feature type="compositionally biased region" description="Basic residues" evidence="8">
    <location>
        <begin position="207"/>
        <end position="216"/>
    </location>
</feature>
<proteinExistence type="inferred from homology"/>
<evidence type="ECO:0000256" key="7">
    <source>
        <dbReference type="RuleBase" id="RU362109"/>
    </source>
</evidence>
<dbReference type="Gene3D" id="3.10.110.10">
    <property type="entry name" value="Ubiquitin Conjugating Enzyme"/>
    <property type="match status" value="1"/>
</dbReference>
<evidence type="ECO:0000256" key="3">
    <source>
        <dbReference type="ARBA" id="ARBA00022741"/>
    </source>
</evidence>
<dbReference type="EMBL" id="AGSI01000015">
    <property type="protein sequence ID" value="EIE20518.1"/>
    <property type="molecule type" value="Genomic_DNA"/>
</dbReference>
<dbReference type="InterPro" id="IPR016135">
    <property type="entry name" value="UBQ-conjugating_enzyme/RWD"/>
</dbReference>
<dbReference type="FunFam" id="3.10.110.10:FF:000031">
    <property type="entry name" value="Ubiquitin-conjugating enzyme E2 22"/>
    <property type="match status" value="1"/>
</dbReference>
<dbReference type="InterPro" id="IPR000608">
    <property type="entry name" value="UBC"/>
</dbReference>
<dbReference type="InterPro" id="IPR050113">
    <property type="entry name" value="Ub_conjugating_enzyme"/>
</dbReference>
<dbReference type="PANTHER" id="PTHR24067">
    <property type="entry name" value="UBIQUITIN-CONJUGATING ENZYME E2"/>
    <property type="match status" value="1"/>
</dbReference>
<dbReference type="KEGG" id="csl:COCSUDRAFT_30660"/>
<reference evidence="10 11" key="1">
    <citation type="journal article" date="2012" name="Genome Biol.">
        <title>The genome of the polar eukaryotic microalga coccomyxa subellipsoidea reveals traits of cold adaptation.</title>
        <authorList>
            <person name="Blanc G."/>
            <person name="Agarkova I."/>
            <person name="Grimwood J."/>
            <person name="Kuo A."/>
            <person name="Brueggeman A."/>
            <person name="Dunigan D."/>
            <person name="Gurnon J."/>
            <person name="Ladunga I."/>
            <person name="Lindquist E."/>
            <person name="Lucas S."/>
            <person name="Pangilinan J."/>
            <person name="Proschold T."/>
            <person name="Salamov A."/>
            <person name="Schmutz J."/>
            <person name="Weeks D."/>
            <person name="Yamada T."/>
            <person name="Claverie J.M."/>
            <person name="Grigoriev I."/>
            <person name="Van Etten J."/>
            <person name="Lomsadze A."/>
            <person name="Borodovsky M."/>
        </authorList>
    </citation>
    <scope>NUCLEOTIDE SEQUENCE [LARGE SCALE GENOMIC DNA]</scope>
    <source>
        <strain evidence="10 11">C-169</strain>
    </source>
</reference>
<evidence type="ECO:0000256" key="1">
    <source>
        <dbReference type="ARBA" id="ARBA00012486"/>
    </source>
</evidence>
<dbReference type="InterPro" id="IPR023313">
    <property type="entry name" value="UBQ-conjugating_AS"/>
</dbReference>
<dbReference type="PROSITE" id="PS00183">
    <property type="entry name" value="UBC_1"/>
    <property type="match status" value="1"/>
</dbReference>
<dbReference type="eggNOG" id="KOG0423">
    <property type="taxonomic scope" value="Eukaryota"/>
</dbReference>
<dbReference type="Pfam" id="PF00179">
    <property type="entry name" value="UQ_con"/>
    <property type="match status" value="1"/>
</dbReference>
<feature type="active site" description="Glycyl thioester intermediate" evidence="6">
    <location>
        <position position="93"/>
    </location>
</feature>
<evidence type="ECO:0000256" key="4">
    <source>
        <dbReference type="ARBA" id="ARBA00022786"/>
    </source>
</evidence>
<sequence>MAGARLSPAVINRLAKELRELQLKPEEGIKVTFNEEKLSDVFAEYEGPVGTPYEGGVFRMKLVLGADFPSAPPKGWFLTKLFHPNVSKEGDICVNVLKRDWKEDMGLRHVLVIVRCLLIEPFPESALNEEAGKLLLENYEDFAKHARLMTSIHAQPAKRPMPLTATGGANAVNSQDESAAEKGSPGNDSSLPIVKKPKGVEKSKAQMAKKKSLRRL</sequence>
<name>I0YQ49_COCSC</name>
<keyword evidence="4 7" id="KW-0833">Ubl conjugation pathway</keyword>
<dbReference type="EC" id="2.3.2.23" evidence="1"/>
<gene>
    <name evidence="10" type="ORF">COCSUDRAFT_30660</name>
</gene>
<dbReference type="OrthoDB" id="504454at2759"/>
<dbReference type="AlphaFoldDB" id="I0YQ49"/>
<protein>
    <recommendedName>
        <fullName evidence="1">E2 ubiquitin-conjugating enzyme</fullName>
        <ecNumber evidence="1">2.3.2.23</ecNumber>
    </recommendedName>
</protein>
<evidence type="ECO:0000256" key="8">
    <source>
        <dbReference type="SAM" id="MobiDB-lite"/>
    </source>
</evidence>
<comment type="similarity">
    <text evidence="7">Belongs to the ubiquitin-conjugating enzyme family.</text>
</comment>
<accession>I0YQ49</accession>
<evidence type="ECO:0000256" key="5">
    <source>
        <dbReference type="ARBA" id="ARBA00022840"/>
    </source>
</evidence>
<dbReference type="STRING" id="574566.I0YQ49"/>
<evidence type="ECO:0000256" key="6">
    <source>
        <dbReference type="PROSITE-ProRule" id="PRU10133"/>
    </source>
</evidence>
<dbReference type="GeneID" id="17038494"/>
<keyword evidence="2" id="KW-0808">Transferase</keyword>
<feature type="domain" description="UBC core" evidence="9">
    <location>
        <begin position="9"/>
        <end position="155"/>
    </location>
</feature>